<accession>A0ABR1FWE4</accession>
<keyword evidence="7" id="KW-1185">Reference proteome</keyword>
<dbReference type="InterPro" id="IPR002495">
    <property type="entry name" value="Glyco_trans_8"/>
</dbReference>
<dbReference type="Gene3D" id="3.90.550.10">
    <property type="entry name" value="Spore Coat Polysaccharide Biosynthesis Protein SpsA, Chain A"/>
    <property type="match status" value="1"/>
</dbReference>
<keyword evidence="4" id="KW-0479">Metal-binding</keyword>
<evidence type="ECO:0000256" key="5">
    <source>
        <dbReference type="SAM" id="SignalP"/>
    </source>
</evidence>
<dbReference type="InterPro" id="IPR029044">
    <property type="entry name" value="Nucleotide-diphossugar_trans"/>
</dbReference>
<feature type="chain" id="PRO_5046578270" description="Hexosyltransferase" evidence="5">
    <location>
        <begin position="18"/>
        <end position="487"/>
    </location>
</feature>
<dbReference type="PANTHER" id="PTHR13778:SF47">
    <property type="entry name" value="LIPOPOLYSACCHARIDE 1,3-GALACTOSYLTRANSFERASE"/>
    <property type="match status" value="1"/>
</dbReference>
<evidence type="ECO:0000256" key="2">
    <source>
        <dbReference type="ARBA" id="ARBA00022676"/>
    </source>
</evidence>
<dbReference type="PANTHER" id="PTHR13778">
    <property type="entry name" value="GLYCOSYLTRANSFERASE 8 DOMAIN-CONTAINING PROTEIN"/>
    <property type="match status" value="1"/>
</dbReference>
<comment type="caution">
    <text evidence="6">The sequence shown here is derived from an EMBL/GenBank/DDBJ whole genome shotgun (WGS) entry which is preliminary data.</text>
</comment>
<keyword evidence="2" id="KW-0328">Glycosyltransferase</keyword>
<comment type="similarity">
    <text evidence="1">Belongs to the glycosyltransferase 8 family.</text>
</comment>
<sequence>MVRRLLVLCGALHAGWGDIMLSGQWRENHCVGSPKPRSTVVAVATDSVNLLPILAVINSTMSNARDPGSVSTVVITRHVRRLHTAVLDFLPDADVTICGGFSDLLMQRPSLGKLMSLSNSTHVKRKELLSPFNFAAFYLPYVLLESRRVLYLDTDAIVEGDVGELAHLDLGGAPAAAVEDCTQKVFKYINYELLERYDSGGRSKLGPMNRNAPRLWSRFGFTADAYSNETCVFNRGVVLFDCPRWRELRLTETIEDLVDAFVASRAKLWRGGISQPPFLLALAGRYFKLDMEWNVRGLGRMDLGRNEWLLLAEYARSKYGAEPSTFERHMAPSGPFKHTFNPFLCPFSAHAKILHFNGELKPWVLTGAETLQWRHTGLNMSRTAGGREITGTCPLAACPTSVNVTTGRRLRSACETWSGDAAFTGSRQRWDQQHYDLHKAKWSTKSLETVTDYYVAACVARTPLCTCAASTRAPRPTASSGPTTPSP</sequence>
<dbReference type="EMBL" id="JBBJCI010000217">
    <property type="protein sequence ID" value="KAK7240095.1"/>
    <property type="molecule type" value="Genomic_DNA"/>
</dbReference>
<evidence type="ECO:0000256" key="3">
    <source>
        <dbReference type="ARBA" id="ARBA00022679"/>
    </source>
</evidence>
<feature type="signal peptide" evidence="5">
    <location>
        <begin position="1"/>
        <end position="17"/>
    </location>
</feature>
<dbReference type="SUPFAM" id="SSF53448">
    <property type="entry name" value="Nucleotide-diphospho-sugar transferases"/>
    <property type="match status" value="1"/>
</dbReference>
<dbReference type="Proteomes" id="UP001363151">
    <property type="component" value="Unassembled WGS sequence"/>
</dbReference>
<evidence type="ECO:0008006" key="8">
    <source>
        <dbReference type="Google" id="ProtNLM"/>
    </source>
</evidence>
<gene>
    <name evidence="6" type="ORF">SO694_00116089</name>
</gene>
<proteinExistence type="inferred from homology"/>
<dbReference type="Pfam" id="PF01501">
    <property type="entry name" value="Glyco_transf_8"/>
    <property type="match status" value="1"/>
</dbReference>
<keyword evidence="3" id="KW-0808">Transferase</keyword>
<keyword evidence="5" id="KW-0732">Signal</keyword>
<evidence type="ECO:0000256" key="1">
    <source>
        <dbReference type="ARBA" id="ARBA00006351"/>
    </source>
</evidence>
<organism evidence="6 7">
    <name type="scientific">Aureococcus anophagefferens</name>
    <name type="common">Harmful bloom alga</name>
    <dbReference type="NCBI Taxonomy" id="44056"/>
    <lineage>
        <taxon>Eukaryota</taxon>
        <taxon>Sar</taxon>
        <taxon>Stramenopiles</taxon>
        <taxon>Ochrophyta</taxon>
        <taxon>Pelagophyceae</taxon>
        <taxon>Pelagomonadales</taxon>
        <taxon>Pelagomonadaceae</taxon>
        <taxon>Aureococcus</taxon>
    </lineage>
</organism>
<evidence type="ECO:0000256" key="4">
    <source>
        <dbReference type="ARBA" id="ARBA00022723"/>
    </source>
</evidence>
<protein>
    <recommendedName>
        <fullName evidence="8">Hexosyltransferase</fullName>
    </recommendedName>
</protein>
<dbReference type="InterPro" id="IPR050748">
    <property type="entry name" value="Glycosyltrans_8_dom-fam"/>
</dbReference>
<reference evidence="6 7" key="1">
    <citation type="submission" date="2024-03" db="EMBL/GenBank/DDBJ databases">
        <title>Aureococcus anophagefferens CCMP1851 and Kratosvirus quantuckense: Draft genome of a second virus-susceptible host strain in the model system.</title>
        <authorList>
            <person name="Chase E."/>
            <person name="Truchon A.R."/>
            <person name="Schepens W."/>
            <person name="Wilhelm S.W."/>
        </authorList>
    </citation>
    <scope>NUCLEOTIDE SEQUENCE [LARGE SCALE GENOMIC DNA]</scope>
    <source>
        <strain evidence="6 7">CCMP1851</strain>
    </source>
</reference>
<evidence type="ECO:0000313" key="6">
    <source>
        <dbReference type="EMBL" id="KAK7240095.1"/>
    </source>
</evidence>
<name>A0ABR1FWE4_AURAN</name>
<evidence type="ECO:0000313" key="7">
    <source>
        <dbReference type="Proteomes" id="UP001363151"/>
    </source>
</evidence>